<protein>
    <submittedName>
        <fullName evidence="1">Uncharacterized protein</fullName>
    </submittedName>
</protein>
<reference evidence="1" key="1">
    <citation type="submission" date="2016-02" db="EMBL/GenBank/DDBJ databases">
        <title>WGS assembly of Manihot esculenta.</title>
        <authorList>
            <person name="Bredeson J.V."/>
            <person name="Prochnik S.E."/>
            <person name="Lyons J.B."/>
            <person name="Schmutz J."/>
            <person name="Grimwood J."/>
            <person name="Vrebalov J."/>
            <person name="Bart R.S."/>
            <person name="Amuge T."/>
            <person name="Ferguson M.E."/>
            <person name="Green R."/>
            <person name="Putnam N."/>
            <person name="Stites J."/>
            <person name="Rounsley S."/>
            <person name="Rokhsar D.S."/>
        </authorList>
    </citation>
    <scope>NUCLEOTIDE SEQUENCE [LARGE SCALE GENOMIC DNA]</scope>
    <source>
        <tissue evidence="1">Leaf</tissue>
    </source>
</reference>
<accession>A0A2C9ULU8</accession>
<proteinExistence type="predicted"/>
<gene>
    <name evidence="1" type="ORF">MANES_14G144600</name>
</gene>
<organism evidence="1">
    <name type="scientific">Manihot esculenta</name>
    <name type="common">Cassava</name>
    <name type="synonym">Jatropha manihot</name>
    <dbReference type="NCBI Taxonomy" id="3983"/>
    <lineage>
        <taxon>Eukaryota</taxon>
        <taxon>Viridiplantae</taxon>
        <taxon>Streptophyta</taxon>
        <taxon>Embryophyta</taxon>
        <taxon>Tracheophyta</taxon>
        <taxon>Spermatophyta</taxon>
        <taxon>Magnoliopsida</taxon>
        <taxon>eudicotyledons</taxon>
        <taxon>Gunneridae</taxon>
        <taxon>Pentapetalae</taxon>
        <taxon>rosids</taxon>
        <taxon>fabids</taxon>
        <taxon>Malpighiales</taxon>
        <taxon>Euphorbiaceae</taxon>
        <taxon>Crotonoideae</taxon>
        <taxon>Manihoteae</taxon>
        <taxon>Manihot</taxon>
    </lineage>
</organism>
<sequence>MDKKKRHKNFSNNIVKSNFIVKRKKMDIFNQGDCLRKSFKWANL</sequence>
<dbReference type="AlphaFoldDB" id="A0A2C9ULU8"/>
<dbReference type="EMBL" id="CM004400">
    <property type="protein sequence ID" value="OAY31839.1"/>
    <property type="molecule type" value="Genomic_DNA"/>
</dbReference>
<evidence type="ECO:0000313" key="1">
    <source>
        <dbReference type="EMBL" id="OAY31839.1"/>
    </source>
</evidence>
<name>A0A2C9ULU8_MANES</name>